<evidence type="ECO:0000313" key="2">
    <source>
        <dbReference type="Proteomes" id="UP000887159"/>
    </source>
</evidence>
<dbReference type="Gene3D" id="3.30.420.10">
    <property type="entry name" value="Ribonuclease H-like superfamily/Ribonuclease H"/>
    <property type="match status" value="1"/>
</dbReference>
<dbReference type="GO" id="GO:0003676">
    <property type="term" value="F:nucleic acid binding"/>
    <property type="evidence" value="ECO:0007669"/>
    <property type="project" value="InterPro"/>
</dbReference>
<organism evidence="1 2">
    <name type="scientific">Trichonephila clavipes</name>
    <name type="common">Golden silk orbweaver</name>
    <name type="synonym">Nephila clavipes</name>
    <dbReference type="NCBI Taxonomy" id="2585209"/>
    <lineage>
        <taxon>Eukaryota</taxon>
        <taxon>Metazoa</taxon>
        <taxon>Ecdysozoa</taxon>
        <taxon>Arthropoda</taxon>
        <taxon>Chelicerata</taxon>
        <taxon>Arachnida</taxon>
        <taxon>Araneae</taxon>
        <taxon>Araneomorphae</taxon>
        <taxon>Entelegynae</taxon>
        <taxon>Araneoidea</taxon>
        <taxon>Nephilidae</taxon>
        <taxon>Trichonephila</taxon>
    </lineage>
</organism>
<dbReference type="PANTHER" id="PTHR47326">
    <property type="entry name" value="TRANSPOSABLE ELEMENT TC3 TRANSPOSASE-LIKE PROTEIN"/>
    <property type="match status" value="1"/>
</dbReference>
<dbReference type="InterPro" id="IPR036397">
    <property type="entry name" value="RNaseH_sf"/>
</dbReference>
<comment type="caution">
    <text evidence="1">The sequence shown here is derived from an EMBL/GenBank/DDBJ whole genome shotgun (WGS) entry which is preliminary data.</text>
</comment>
<accession>A0A8X6VZT1</accession>
<dbReference type="EMBL" id="BMAU01021371">
    <property type="protein sequence ID" value="GFY25424.1"/>
    <property type="molecule type" value="Genomic_DNA"/>
</dbReference>
<keyword evidence="2" id="KW-1185">Reference proteome</keyword>
<proteinExistence type="predicted"/>
<evidence type="ECO:0000313" key="1">
    <source>
        <dbReference type="EMBL" id="GFY25424.1"/>
    </source>
</evidence>
<gene>
    <name evidence="1" type="primary">AVEN_25625_1</name>
    <name evidence="1" type="ORF">TNCV_2485441</name>
</gene>
<protein>
    <submittedName>
        <fullName evidence="1">Uncharacterized protein</fullName>
    </submittedName>
</protein>
<dbReference type="AlphaFoldDB" id="A0A8X6VZT1"/>
<dbReference type="Proteomes" id="UP000887159">
    <property type="component" value="Unassembled WGS sequence"/>
</dbReference>
<reference evidence="1" key="1">
    <citation type="submission" date="2020-08" db="EMBL/GenBank/DDBJ databases">
        <title>Multicomponent nature underlies the extraordinary mechanical properties of spider dragline silk.</title>
        <authorList>
            <person name="Kono N."/>
            <person name="Nakamura H."/>
            <person name="Mori M."/>
            <person name="Yoshida Y."/>
            <person name="Ohtoshi R."/>
            <person name="Malay A.D."/>
            <person name="Moran D.A.P."/>
            <person name="Tomita M."/>
            <person name="Numata K."/>
            <person name="Arakawa K."/>
        </authorList>
    </citation>
    <scope>NUCLEOTIDE SEQUENCE</scope>
</reference>
<dbReference type="PANTHER" id="PTHR47326:SF1">
    <property type="entry name" value="HTH PSQ-TYPE DOMAIN-CONTAINING PROTEIN"/>
    <property type="match status" value="1"/>
</dbReference>
<sequence>MWMCFHVVVVSDRGPRNSSWQEAKLHLSLSAALSTIQMAVQFGCVPPQFRGRIHPGGGQRPAASLSFPPSSREDICLDECLECSRAAKALYIYKHSCIFRDLDLDPTTQQPVPLATTADSFVTVAKSWVVLSESSRMLKYCFQNNKLSSKIMVIRHSWNKKLFLNMQGDLEFNHKIQRVGSIGTTNPHRIWGSESSFVGDQKAWFMQDVAPAHFSIAVRNHPYATYPGSRIGRGEPVTWPPRSPDLNSLHFFSWGHLKSLE</sequence>
<name>A0A8X6VZT1_TRICX</name>